<evidence type="ECO:0000259" key="1">
    <source>
        <dbReference type="Pfam" id="PF00535"/>
    </source>
</evidence>
<dbReference type="InterPro" id="IPR001173">
    <property type="entry name" value="Glyco_trans_2-like"/>
</dbReference>
<reference evidence="2 3" key="1">
    <citation type="submission" date="2016-10" db="EMBL/GenBank/DDBJ databases">
        <authorList>
            <person name="Varghese N."/>
            <person name="Submissions S."/>
        </authorList>
    </citation>
    <scope>NUCLEOTIDE SEQUENCE [LARGE SCALE GENOMIC DNA]</scope>
    <source>
        <strain evidence="2 3">DSM 16643</strain>
    </source>
</reference>
<dbReference type="RefSeq" id="WP_149732228.1">
    <property type="nucleotide sequence ID" value="NZ_FMXB01000013.1"/>
</dbReference>
<dbReference type="EMBL" id="FMXB01000013">
    <property type="protein sequence ID" value="SDA61720.1"/>
    <property type="molecule type" value="Genomic_DNA"/>
</dbReference>
<organism evidence="2 3">
    <name type="scientific">Methanobrevibacter millerae</name>
    <dbReference type="NCBI Taxonomy" id="230361"/>
    <lineage>
        <taxon>Archaea</taxon>
        <taxon>Methanobacteriati</taxon>
        <taxon>Methanobacteriota</taxon>
        <taxon>Methanomada group</taxon>
        <taxon>Methanobacteria</taxon>
        <taxon>Methanobacteriales</taxon>
        <taxon>Methanobacteriaceae</taxon>
        <taxon>Methanobrevibacter</taxon>
    </lineage>
</organism>
<dbReference type="AlphaFoldDB" id="A0A1G5WUU2"/>
<dbReference type="SUPFAM" id="SSF53448">
    <property type="entry name" value="Nucleotide-diphospho-sugar transferases"/>
    <property type="match status" value="1"/>
</dbReference>
<accession>A0A1G5WUU2</accession>
<name>A0A1G5WUU2_9EURY</name>
<dbReference type="InterPro" id="IPR029044">
    <property type="entry name" value="Nucleotide-diphossugar_trans"/>
</dbReference>
<dbReference type="GO" id="GO:0016758">
    <property type="term" value="F:hexosyltransferase activity"/>
    <property type="evidence" value="ECO:0007669"/>
    <property type="project" value="UniProtKB-ARBA"/>
</dbReference>
<evidence type="ECO:0000313" key="3">
    <source>
        <dbReference type="Proteomes" id="UP000323439"/>
    </source>
</evidence>
<dbReference type="Gene3D" id="3.90.550.10">
    <property type="entry name" value="Spore Coat Polysaccharide Biosynthesis Protein SpsA, Chain A"/>
    <property type="match status" value="1"/>
</dbReference>
<evidence type="ECO:0000313" key="2">
    <source>
        <dbReference type="EMBL" id="SDA61720.1"/>
    </source>
</evidence>
<proteinExistence type="predicted"/>
<dbReference type="PANTHER" id="PTHR22916">
    <property type="entry name" value="GLYCOSYLTRANSFERASE"/>
    <property type="match status" value="1"/>
</dbReference>
<keyword evidence="3" id="KW-1185">Reference proteome</keyword>
<feature type="domain" description="Glycosyltransferase 2-like" evidence="1">
    <location>
        <begin position="7"/>
        <end position="139"/>
    </location>
</feature>
<dbReference type="OrthoDB" id="46222at2157"/>
<gene>
    <name evidence="2" type="ORF">SAMN02910315_01702</name>
</gene>
<protein>
    <submittedName>
        <fullName evidence="2">Glycosyltransferase involved in cell wall bisynthesis</fullName>
    </submittedName>
</protein>
<dbReference type="PANTHER" id="PTHR22916:SF3">
    <property type="entry name" value="UDP-GLCNAC:BETAGAL BETA-1,3-N-ACETYLGLUCOSAMINYLTRANSFERASE-LIKE PROTEIN 1"/>
    <property type="match status" value="1"/>
</dbReference>
<dbReference type="Pfam" id="PF00535">
    <property type="entry name" value="Glycos_transf_2"/>
    <property type="match status" value="1"/>
</dbReference>
<dbReference type="CDD" id="cd00761">
    <property type="entry name" value="Glyco_tranf_GTA_type"/>
    <property type="match status" value="1"/>
</dbReference>
<keyword evidence="2" id="KW-0808">Transferase</keyword>
<dbReference type="Proteomes" id="UP000323439">
    <property type="component" value="Unassembled WGS sequence"/>
</dbReference>
<sequence length="338" mass="40481">MVLPKVSIIIPIYNPGEYFVKCLDSAINQTLTDIEIICIDDGSTDDSINLLEKYSKNDERFKIFHQENLGAGAARNKGIENANGEYIVFLDSDDWIEKDMCEKLYNHAKHLDVDLVLFDVIWYHKDNKKELFKYFSEDEFNQDYNSFVFDRKFIHEKVVDPSLGVIWSKFYKTSFLKDNNIKFSTYKIYNDVVFHFKTILSANKIAYYPHVFYHYIKVGQPSLQTSYRWGKYESTWFNVMMEVREFLLKNNLMDEFKMTFINYSFVSFERKLRGTDEKYKEEFFEKIKYFYESFDLSIDEFKSLIFLYQTYYVHVLCSDDYGEFNKMNIVFDGKNISI</sequence>